<dbReference type="InterPro" id="IPR001638">
    <property type="entry name" value="Solute-binding_3/MltF_N"/>
</dbReference>
<keyword evidence="5" id="KW-1185">Reference proteome</keyword>
<dbReference type="Pfam" id="PF00497">
    <property type="entry name" value="SBP_bac_3"/>
    <property type="match status" value="1"/>
</dbReference>
<feature type="domain" description="Solute-binding protein family 3/N-terminal" evidence="3">
    <location>
        <begin position="53"/>
        <end position="274"/>
    </location>
</feature>
<gene>
    <name evidence="4" type="ORF">ACFPJ4_10250</name>
</gene>
<organism evidence="4 5">
    <name type="scientific">Lysinimonas soli</name>
    <dbReference type="NCBI Taxonomy" id="1074233"/>
    <lineage>
        <taxon>Bacteria</taxon>
        <taxon>Bacillati</taxon>
        <taxon>Actinomycetota</taxon>
        <taxon>Actinomycetes</taxon>
        <taxon>Micrococcales</taxon>
        <taxon>Microbacteriaceae</taxon>
        <taxon>Lysinimonas</taxon>
    </lineage>
</organism>
<dbReference type="PANTHER" id="PTHR35936">
    <property type="entry name" value="MEMBRANE-BOUND LYTIC MUREIN TRANSGLYCOSYLASE F"/>
    <property type="match status" value="1"/>
</dbReference>
<dbReference type="PROSITE" id="PS51257">
    <property type="entry name" value="PROKAR_LIPOPROTEIN"/>
    <property type="match status" value="1"/>
</dbReference>
<evidence type="ECO:0000256" key="1">
    <source>
        <dbReference type="ARBA" id="ARBA00022729"/>
    </source>
</evidence>
<dbReference type="Proteomes" id="UP001596039">
    <property type="component" value="Unassembled WGS sequence"/>
</dbReference>
<evidence type="ECO:0000256" key="2">
    <source>
        <dbReference type="SAM" id="SignalP"/>
    </source>
</evidence>
<feature type="chain" id="PRO_5046242428" evidence="2">
    <location>
        <begin position="23"/>
        <end position="287"/>
    </location>
</feature>
<dbReference type="EMBL" id="JBHSMG010000002">
    <property type="protein sequence ID" value="MFC5502617.1"/>
    <property type="molecule type" value="Genomic_DNA"/>
</dbReference>
<evidence type="ECO:0000313" key="5">
    <source>
        <dbReference type="Proteomes" id="UP001596039"/>
    </source>
</evidence>
<keyword evidence="1 2" id="KW-0732">Signal</keyword>
<evidence type="ECO:0000313" key="4">
    <source>
        <dbReference type="EMBL" id="MFC5502617.1"/>
    </source>
</evidence>
<reference evidence="5" key="1">
    <citation type="journal article" date="2019" name="Int. J. Syst. Evol. Microbiol.">
        <title>The Global Catalogue of Microorganisms (GCM) 10K type strain sequencing project: providing services to taxonomists for standard genome sequencing and annotation.</title>
        <authorList>
            <consortium name="The Broad Institute Genomics Platform"/>
            <consortium name="The Broad Institute Genome Sequencing Center for Infectious Disease"/>
            <person name="Wu L."/>
            <person name="Ma J."/>
        </authorList>
    </citation>
    <scope>NUCLEOTIDE SEQUENCE [LARGE SCALE GENOMIC DNA]</scope>
    <source>
        <strain evidence="5">CGMCC 4.6997</strain>
    </source>
</reference>
<accession>A0ABW0NRA0</accession>
<dbReference type="SMART" id="SM00062">
    <property type="entry name" value="PBPb"/>
    <property type="match status" value="1"/>
</dbReference>
<proteinExistence type="predicted"/>
<protein>
    <submittedName>
        <fullName evidence="4">Substrate-binding periplasmic protein</fullName>
    </submittedName>
</protein>
<evidence type="ECO:0000259" key="3">
    <source>
        <dbReference type="SMART" id="SM00062"/>
    </source>
</evidence>
<dbReference type="Gene3D" id="3.40.190.10">
    <property type="entry name" value="Periplasmic binding protein-like II"/>
    <property type="match status" value="2"/>
</dbReference>
<dbReference type="RefSeq" id="WP_386740306.1">
    <property type="nucleotide sequence ID" value="NZ_JBHSMG010000002.1"/>
</dbReference>
<comment type="caution">
    <text evidence="4">The sequence shown here is derived from an EMBL/GenBank/DDBJ whole genome shotgun (WGS) entry which is preliminary data.</text>
</comment>
<feature type="signal peptide" evidence="2">
    <location>
        <begin position="1"/>
        <end position="22"/>
    </location>
</feature>
<name>A0ABW0NRA0_9MICO</name>
<dbReference type="PANTHER" id="PTHR35936:SF19">
    <property type="entry name" value="AMINO-ACID-BINDING PROTEIN YXEM-RELATED"/>
    <property type="match status" value="1"/>
</dbReference>
<sequence length="287" mass="29900">MPISVKKTAMAAVMLAAMFALAACSAPASAPTPSSTATGCTPKHTFDTVTPGTLTVAGINAPPKFYAPSADGPFTGIDGPLIVRFAAENCLTLVVKPMTGAAAVLDLSTGKSDLMIGGILKSPARAKQFGQTNGQLTYETMGISSKAGYDTIDALKGKKVGIQSGSSYTDPLKAAIGADNVVEYQSDVNAFQDLISGRIDATALTSLQGIYLSAQHRGFPTKLVKNDPAYPDLTSVTGTDWPHAKTATALKAAVDDFYKQIHADGSLLKDLKANHIPNLNFYVSGKR</sequence>
<dbReference type="SUPFAM" id="SSF53850">
    <property type="entry name" value="Periplasmic binding protein-like II"/>
    <property type="match status" value="1"/>
</dbReference>